<dbReference type="Pfam" id="PF00081">
    <property type="entry name" value="Sod_Fe_N"/>
    <property type="match status" value="1"/>
</dbReference>
<evidence type="ECO:0000259" key="6">
    <source>
        <dbReference type="Pfam" id="PF00081"/>
    </source>
</evidence>
<dbReference type="GO" id="GO:0046872">
    <property type="term" value="F:metal ion binding"/>
    <property type="evidence" value="ECO:0007669"/>
    <property type="project" value="UniProtKB-KW"/>
</dbReference>
<reference evidence="8" key="1">
    <citation type="submission" date="2022-07" db="EMBL/GenBank/DDBJ databases">
        <title>Phylogenomic reconstructions and comparative analyses of Kickxellomycotina fungi.</title>
        <authorList>
            <person name="Reynolds N.K."/>
            <person name="Stajich J.E."/>
            <person name="Barry K."/>
            <person name="Grigoriev I.V."/>
            <person name="Crous P."/>
            <person name="Smith M.E."/>
        </authorList>
    </citation>
    <scope>NUCLEOTIDE SEQUENCE</scope>
    <source>
        <strain evidence="8">BCRC 34381</strain>
    </source>
</reference>
<dbReference type="InterPro" id="IPR019832">
    <property type="entry name" value="Mn/Fe_SOD_C"/>
</dbReference>
<evidence type="ECO:0000259" key="7">
    <source>
        <dbReference type="Pfam" id="PF02777"/>
    </source>
</evidence>
<keyword evidence="9" id="KW-1185">Reference proteome</keyword>
<dbReference type="Gene3D" id="1.10.287.990">
    <property type="entry name" value="Fe,Mn superoxide dismutase (SOD) domain"/>
    <property type="match status" value="1"/>
</dbReference>
<accession>A0A9W7XZU5</accession>
<dbReference type="InterPro" id="IPR019831">
    <property type="entry name" value="Mn/Fe_SOD_N"/>
</dbReference>
<comment type="caution">
    <text evidence="8">The sequence shown here is derived from an EMBL/GenBank/DDBJ whole genome shotgun (WGS) entry which is preliminary data.</text>
</comment>
<evidence type="ECO:0000256" key="3">
    <source>
        <dbReference type="ARBA" id="ARBA00022723"/>
    </source>
</evidence>
<evidence type="ECO:0000256" key="5">
    <source>
        <dbReference type="RuleBase" id="RU000414"/>
    </source>
</evidence>
<gene>
    <name evidence="8" type="ORF">LPJ61_005767</name>
</gene>
<name>A0A9W7XZU5_9FUNG</name>
<dbReference type="OrthoDB" id="275227at2759"/>
<dbReference type="Gene3D" id="3.55.40.20">
    <property type="entry name" value="Iron/manganese superoxide dismutase, C-terminal domain"/>
    <property type="match status" value="1"/>
</dbReference>
<dbReference type="PANTHER" id="PTHR42769">
    <property type="entry name" value="SUPEROXIDE DISMUTASE"/>
    <property type="match status" value="1"/>
</dbReference>
<keyword evidence="4 5" id="KW-0560">Oxidoreductase</keyword>
<proteinExistence type="inferred from homology"/>
<dbReference type="SUPFAM" id="SSF46609">
    <property type="entry name" value="Fe,Mn superoxide dismutase (SOD), N-terminal domain"/>
    <property type="match status" value="1"/>
</dbReference>
<dbReference type="InterPro" id="IPR036324">
    <property type="entry name" value="Mn/Fe_SOD_N_sf"/>
</dbReference>
<comment type="catalytic activity">
    <reaction evidence="5">
        <text>2 superoxide + 2 H(+) = H2O2 + O2</text>
        <dbReference type="Rhea" id="RHEA:20696"/>
        <dbReference type="ChEBI" id="CHEBI:15378"/>
        <dbReference type="ChEBI" id="CHEBI:15379"/>
        <dbReference type="ChEBI" id="CHEBI:16240"/>
        <dbReference type="ChEBI" id="CHEBI:18421"/>
        <dbReference type="EC" id="1.15.1.1"/>
    </reaction>
</comment>
<feature type="domain" description="Manganese/iron superoxide dismutase N-terminal" evidence="6">
    <location>
        <begin position="14"/>
        <end position="94"/>
    </location>
</feature>
<comment type="function">
    <text evidence="5">Destroys radicals which are normally produced within the cells and which are toxic to biological systems.</text>
</comment>
<dbReference type="InterPro" id="IPR036314">
    <property type="entry name" value="SOD_C_sf"/>
</dbReference>
<evidence type="ECO:0000313" key="8">
    <source>
        <dbReference type="EMBL" id="KAJ1724171.1"/>
    </source>
</evidence>
<evidence type="ECO:0000256" key="2">
    <source>
        <dbReference type="ARBA" id="ARBA00012682"/>
    </source>
</evidence>
<dbReference type="PANTHER" id="PTHR42769:SF3">
    <property type="entry name" value="SUPEROXIDE DISMUTASE [FE] 2, CHLOROPLASTIC"/>
    <property type="match status" value="1"/>
</dbReference>
<protein>
    <recommendedName>
        <fullName evidence="2 5">Superoxide dismutase</fullName>
        <ecNumber evidence="2 5">1.15.1.1</ecNumber>
    </recommendedName>
</protein>
<evidence type="ECO:0000256" key="4">
    <source>
        <dbReference type="ARBA" id="ARBA00023002"/>
    </source>
</evidence>
<dbReference type="Proteomes" id="UP001143981">
    <property type="component" value="Unassembled WGS sequence"/>
</dbReference>
<sequence length="186" mass="20811">MQRGATAQYHQPAVLPYPSDKGLAPFLSAPAVDFLYKMRQVELITNVNRLSEGTENEGKSLANVIFDSAEDPSQAALLNNASQAWNMNFFLQSLTNEPMAPHESVRRTIAEQFGSFDRFREMFEQHALALFGNGWTWLVQSESGKLSVMNTFNATNPLTAIRSNPYSKVQGVSFSNINRRIGTRSF</sequence>
<dbReference type="GO" id="GO:0004784">
    <property type="term" value="F:superoxide dismutase activity"/>
    <property type="evidence" value="ECO:0007669"/>
    <property type="project" value="UniProtKB-EC"/>
</dbReference>
<dbReference type="SUPFAM" id="SSF54719">
    <property type="entry name" value="Fe,Mn superoxide dismutase (SOD), C-terminal domain"/>
    <property type="match status" value="1"/>
</dbReference>
<comment type="similarity">
    <text evidence="1 5">Belongs to the iron/manganese superoxide dismutase family.</text>
</comment>
<evidence type="ECO:0000256" key="1">
    <source>
        <dbReference type="ARBA" id="ARBA00008714"/>
    </source>
</evidence>
<feature type="domain" description="Manganese/iron superoxide dismutase C-terminal" evidence="7">
    <location>
        <begin position="102"/>
        <end position="160"/>
    </location>
</feature>
<dbReference type="Pfam" id="PF02777">
    <property type="entry name" value="Sod_Fe_C"/>
    <property type="match status" value="1"/>
</dbReference>
<evidence type="ECO:0000313" key="9">
    <source>
        <dbReference type="Proteomes" id="UP001143981"/>
    </source>
</evidence>
<dbReference type="AlphaFoldDB" id="A0A9W7XZU5"/>
<keyword evidence="3 5" id="KW-0479">Metal-binding</keyword>
<dbReference type="EMBL" id="JANBOI010002148">
    <property type="protein sequence ID" value="KAJ1724171.1"/>
    <property type="molecule type" value="Genomic_DNA"/>
</dbReference>
<organism evidence="8 9">
    <name type="scientific">Coemansia biformis</name>
    <dbReference type="NCBI Taxonomy" id="1286918"/>
    <lineage>
        <taxon>Eukaryota</taxon>
        <taxon>Fungi</taxon>
        <taxon>Fungi incertae sedis</taxon>
        <taxon>Zoopagomycota</taxon>
        <taxon>Kickxellomycotina</taxon>
        <taxon>Kickxellomycetes</taxon>
        <taxon>Kickxellales</taxon>
        <taxon>Kickxellaceae</taxon>
        <taxon>Coemansia</taxon>
    </lineage>
</organism>
<dbReference type="EC" id="1.15.1.1" evidence="2 5"/>
<feature type="non-terminal residue" evidence="8">
    <location>
        <position position="186"/>
    </location>
</feature>